<evidence type="ECO:0000313" key="1">
    <source>
        <dbReference type="EMBL" id="CAB4192488.1"/>
    </source>
</evidence>
<protein>
    <submittedName>
        <fullName evidence="1">Uncharacterized protein</fullName>
    </submittedName>
</protein>
<organism evidence="1">
    <name type="scientific">uncultured Caudovirales phage</name>
    <dbReference type="NCBI Taxonomy" id="2100421"/>
    <lineage>
        <taxon>Viruses</taxon>
        <taxon>Duplodnaviria</taxon>
        <taxon>Heunggongvirae</taxon>
        <taxon>Uroviricota</taxon>
        <taxon>Caudoviricetes</taxon>
        <taxon>Peduoviridae</taxon>
        <taxon>Maltschvirus</taxon>
        <taxon>Maltschvirus maltsch</taxon>
    </lineage>
</organism>
<name>A0A6J5RFS5_9CAUD</name>
<accession>A0A6J5RFS5</accession>
<proteinExistence type="predicted"/>
<sequence>MAKHIFYDNSLVVNAVDLSDHVEDISLVATTNKQMASAMGELNDYNMPGTLALSDITATFYQDYASAKVYATINAAWAARTTFNIVMKPTSGAASATNPQWTVPVFVSSMPVMSGKRGDRHMAPVTFTVAGAHSISAP</sequence>
<dbReference type="EMBL" id="LR797190">
    <property type="protein sequence ID" value="CAB4192488.1"/>
    <property type="molecule type" value="Genomic_DNA"/>
</dbReference>
<gene>
    <name evidence="1" type="ORF">UFOVP1236_40</name>
</gene>
<reference evidence="1" key="1">
    <citation type="submission" date="2020-05" db="EMBL/GenBank/DDBJ databases">
        <authorList>
            <person name="Chiriac C."/>
            <person name="Salcher M."/>
            <person name="Ghai R."/>
            <person name="Kavagutti S V."/>
        </authorList>
    </citation>
    <scope>NUCLEOTIDE SEQUENCE</scope>
</reference>